<accession>A0A3N5C7E8</accession>
<dbReference type="Pfam" id="PF13692">
    <property type="entry name" value="Glyco_trans_1_4"/>
    <property type="match status" value="1"/>
</dbReference>
<proteinExistence type="predicted"/>
<sequence>MEIWIFNHYAIGPKSGGGTRHYDLAKYLVKQGHKVKIFASSFNHQTRKEEHLYNEEQFKKEIHDGVEFIWIKTYEYEGNDYKRVLNMLTYFKNAHNISKKIYGQPDLVIGSLVHPLAAVLGYIVAKRKNSLFYFEERDLWPQSLIDLGKLTKNNPVIYALYAVEKFLFKKADRIIVLFENAKGYVESKGINSDKIIYLPNGIDPKRLSDKNEELPIELTNYFEQNKNKTIVIYTGTHGLANNLDEILNASKITSDQFSFLLIGDGPNKSKLIDRVSDEDIKNVYLADSVNKSLIPTILSRADIGLLPLKESPVFKWGISPNKLFDYMSNKLPVILLCDIDDSPLQKADSGYVIRENYSENLAKTLNNMNVNELKSLGEKGYQFVMENHNWEINSSKLIKYIEEDLNK</sequence>
<dbReference type="Gene3D" id="3.40.50.2000">
    <property type="entry name" value="Glycogen Phosphorylase B"/>
    <property type="match status" value="2"/>
</dbReference>
<comment type="caution">
    <text evidence="2">The sequence shown here is derived from an EMBL/GenBank/DDBJ whole genome shotgun (WGS) entry which is preliminary data.</text>
</comment>
<dbReference type="PANTHER" id="PTHR12526">
    <property type="entry name" value="GLYCOSYLTRANSFERASE"/>
    <property type="match status" value="1"/>
</dbReference>
<dbReference type="RefSeq" id="WP_123807712.1">
    <property type="nucleotide sequence ID" value="NZ_RKRK01000002.1"/>
</dbReference>
<reference evidence="2 3" key="1">
    <citation type="submission" date="2018-11" db="EMBL/GenBank/DDBJ databases">
        <title>Genomic Encyclopedia of Type Strains, Phase IV (KMG-IV): sequencing the most valuable type-strain genomes for metagenomic binning, comparative biology and taxonomic classification.</title>
        <authorList>
            <person name="Goeker M."/>
        </authorList>
    </citation>
    <scope>NUCLEOTIDE SEQUENCE [LARGE SCALE GENOMIC DNA]</scope>
    <source>
        <strain evidence="2 3">DSM 29158</strain>
    </source>
</reference>
<evidence type="ECO:0000313" key="3">
    <source>
        <dbReference type="Proteomes" id="UP000277108"/>
    </source>
</evidence>
<dbReference type="Pfam" id="PF13439">
    <property type="entry name" value="Glyco_transf_4"/>
    <property type="match status" value="1"/>
</dbReference>
<organism evidence="2 3">
    <name type="scientific">Abyssicoccus albus</name>
    <dbReference type="NCBI Taxonomy" id="1817405"/>
    <lineage>
        <taxon>Bacteria</taxon>
        <taxon>Bacillati</taxon>
        <taxon>Bacillota</taxon>
        <taxon>Bacilli</taxon>
        <taxon>Bacillales</taxon>
        <taxon>Abyssicoccaceae</taxon>
    </lineage>
</organism>
<dbReference type="InterPro" id="IPR028098">
    <property type="entry name" value="Glyco_trans_4-like_N"/>
</dbReference>
<dbReference type="EMBL" id="RKRK01000002">
    <property type="protein sequence ID" value="RPF58288.1"/>
    <property type="molecule type" value="Genomic_DNA"/>
</dbReference>
<keyword evidence="3" id="KW-1185">Reference proteome</keyword>
<evidence type="ECO:0000313" key="2">
    <source>
        <dbReference type="EMBL" id="RPF58288.1"/>
    </source>
</evidence>
<evidence type="ECO:0000259" key="1">
    <source>
        <dbReference type="Pfam" id="PF13439"/>
    </source>
</evidence>
<protein>
    <submittedName>
        <fullName evidence="2">Glycosyltransferase involved in cell wall biosynthesis</fullName>
    </submittedName>
</protein>
<dbReference type="GO" id="GO:0016740">
    <property type="term" value="F:transferase activity"/>
    <property type="evidence" value="ECO:0007669"/>
    <property type="project" value="UniProtKB-KW"/>
</dbReference>
<dbReference type="AlphaFoldDB" id="A0A3N5C7E8"/>
<dbReference type="CDD" id="cd03794">
    <property type="entry name" value="GT4_WbuB-like"/>
    <property type="match status" value="1"/>
</dbReference>
<dbReference type="Proteomes" id="UP000277108">
    <property type="component" value="Unassembled WGS sequence"/>
</dbReference>
<gene>
    <name evidence="2" type="ORF">EDD62_0932</name>
</gene>
<keyword evidence="2" id="KW-0808">Transferase</keyword>
<dbReference type="SUPFAM" id="SSF53756">
    <property type="entry name" value="UDP-Glycosyltransferase/glycogen phosphorylase"/>
    <property type="match status" value="1"/>
</dbReference>
<name>A0A3N5C7E8_9BACL</name>
<feature type="domain" description="Glycosyltransferase subfamily 4-like N-terminal" evidence="1">
    <location>
        <begin position="16"/>
        <end position="206"/>
    </location>
</feature>
<dbReference type="OrthoDB" id="9811902at2"/>
<dbReference type="PANTHER" id="PTHR12526:SF622">
    <property type="entry name" value="GLYCOSYLTRANSFERASE (GROUP I)"/>
    <property type="match status" value="1"/>
</dbReference>